<dbReference type="SMART" id="SM00267">
    <property type="entry name" value="GGDEF"/>
    <property type="match status" value="1"/>
</dbReference>
<dbReference type="Pfam" id="PF00990">
    <property type="entry name" value="GGDEF"/>
    <property type="match status" value="1"/>
</dbReference>
<dbReference type="SUPFAM" id="SSF55073">
    <property type="entry name" value="Nucleotide cyclase"/>
    <property type="match status" value="1"/>
</dbReference>
<dbReference type="InterPro" id="IPR029787">
    <property type="entry name" value="Nucleotide_cyclase"/>
</dbReference>
<dbReference type="RefSeq" id="WP_380772691.1">
    <property type="nucleotide sequence ID" value="NZ_JBHUEO010000008.1"/>
</dbReference>
<gene>
    <name evidence="2" type="ORF">ACFSCZ_05085</name>
</gene>
<comment type="caution">
    <text evidence="2">The sequence shown here is derived from an EMBL/GenBank/DDBJ whole genome shotgun (WGS) entry which is preliminary data.</text>
</comment>
<dbReference type="Proteomes" id="UP001597301">
    <property type="component" value="Unassembled WGS sequence"/>
</dbReference>
<dbReference type="InterPro" id="IPR050469">
    <property type="entry name" value="Diguanylate_Cyclase"/>
</dbReference>
<dbReference type="NCBIfam" id="TIGR00254">
    <property type="entry name" value="GGDEF"/>
    <property type="match status" value="1"/>
</dbReference>
<dbReference type="PROSITE" id="PS50887">
    <property type="entry name" value="GGDEF"/>
    <property type="match status" value="1"/>
</dbReference>
<protein>
    <submittedName>
        <fullName evidence="2">GGDEF domain-containing protein</fullName>
    </submittedName>
</protein>
<evidence type="ECO:0000259" key="1">
    <source>
        <dbReference type="PROSITE" id="PS50887"/>
    </source>
</evidence>
<feature type="domain" description="GGDEF" evidence="1">
    <location>
        <begin position="163"/>
        <end position="312"/>
    </location>
</feature>
<organism evidence="2 3">
    <name type="scientific">Siminovitchia sediminis</name>
    <dbReference type="NCBI Taxonomy" id="1274353"/>
    <lineage>
        <taxon>Bacteria</taxon>
        <taxon>Bacillati</taxon>
        <taxon>Bacillota</taxon>
        <taxon>Bacilli</taxon>
        <taxon>Bacillales</taxon>
        <taxon>Bacillaceae</taxon>
        <taxon>Siminovitchia</taxon>
    </lineage>
</organism>
<dbReference type="InterPro" id="IPR043128">
    <property type="entry name" value="Rev_trsase/Diguanyl_cyclase"/>
</dbReference>
<proteinExistence type="predicted"/>
<evidence type="ECO:0000313" key="3">
    <source>
        <dbReference type="Proteomes" id="UP001597301"/>
    </source>
</evidence>
<sequence length="312" mass="35621">MAAHVGEIVESVPSISVQVKNQEVDRIFSGNPTLQGIVILDNDLPVGLLTRALFYQKMGTLYGYHLYMNKAVELLPLKDPLITDYNQPITEVSKLAMKRKEEDLYDYVIVTKNRRYCGIASIQKLLLKLADIQAEIASFLNPLTGLPGNHMIEAKLKEILHKDQFSVLYIDLDHFKAYNDTYGFKRGDDLLKTIGELLKKVLHQDQAFLGHIGGDDFVAILPHYYYEWICRSIIEEFNKIISSFYHPIHLSQKYVFAENRLGIKEKISIVSVSIAVVTNEVYTFENIEEIAEYAAIVKKKCKMVDGSYYSVN</sequence>
<dbReference type="EMBL" id="JBHUEO010000008">
    <property type="protein sequence ID" value="MFD1706130.1"/>
    <property type="molecule type" value="Genomic_DNA"/>
</dbReference>
<keyword evidence="3" id="KW-1185">Reference proteome</keyword>
<dbReference type="Gene3D" id="3.30.70.270">
    <property type="match status" value="1"/>
</dbReference>
<dbReference type="PANTHER" id="PTHR45138">
    <property type="entry name" value="REGULATORY COMPONENTS OF SENSORY TRANSDUCTION SYSTEM"/>
    <property type="match status" value="1"/>
</dbReference>
<accession>A0ABW4KD47</accession>
<dbReference type="CDD" id="cd04598">
    <property type="entry name" value="CBS_pair_GGDEF_EAL"/>
    <property type="match status" value="1"/>
</dbReference>
<dbReference type="PANTHER" id="PTHR45138:SF25">
    <property type="entry name" value="GGDEF DOMAIN PROTEIN"/>
    <property type="match status" value="1"/>
</dbReference>
<reference evidence="3" key="1">
    <citation type="journal article" date="2019" name="Int. J. Syst. Evol. Microbiol.">
        <title>The Global Catalogue of Microorganisms (GCM) 10K type strain sequencing project: providing services to taxonomists for standard genome sequencing and annotation.</title>
        <authorList>
            <consortium name="The Broad Institute Genomics Platform"/>
            <consortium name="The Broad Institute Genome Sequencing Center for Infectious Disease"/>
            <person name="Wu L."/>
            <person name="Ma J."/>
        </authorList>
    </citation>
    <scope>NUCLEOTIDE SEQUENCE [LARGE SCALE GENOMIC DNA]</scope>
    <source>
        <strain evidence="3">CGMCC 1.12295</strain>
    </source>
</reference>
<name>A0ABW4KD47_9BACI</name>
<dbReference type="InterPro" id="IPR000160">
    <property type="entry name" value="GGDEF_dom"/>
</dbReference>
<dbReference type="CDD" id="cd01949">
    <property type="entry name" value="GGDEF"/>
    <property type="match status" value="1"/>
</dbReference>
<evidence type="ECO:0000313" key="2">
    <source>
        <dbReference type="EMBL" id="MFD1706130.1"/>
    </source>
</evidence>